<keyword evidence="4 8" id="KW-0812">Transmembrane</keyword>
<dbReference type="InterPro" id="IPR004869">
    <property type="entry name" value="MMPL_dom"/>
</dbReference>
<dbReference type="Gene3D" id="1.20.1640.10">
    <property type="entry name" value="Multidrug efflux transporter AcrB transmembrane domain"/>
    <property type="match status" value="2"/>
</dbReference>
<dbReference type="PANTHER" id="PTHR33406">
    <property type="entry name" value="MEMBRANE PROTEIN MJ1562-RELATED"/>
    <property type="match status" value="1"/>
</dbReference>
<evidence type="ECO:0000256" key="1">
    <source>
        <dbReference type="ARBA" id="ARBA00004651"/>
    </source>
</evidence>
<feature type="transmembrane region" description="Helical" evidence="8">
    <location>
        <begin position="650"/>
        <end position="670"/>
    </location>
</feature>
<feature type="transmembrane region" description="Helical" evidence="8">
    <location>
        <begin position="178"/>
        <end position="196"/>
    </location>
</feature>
<evidence type="ECO:0000313" key="11">
    <source>
        <dbReference type="Proteomes" id="UP001501343"/>
    </source>
</evidence>
<feature type="transmembrane region" description="Helical" evidence="8">
    <location>
        <begin position="237"/>
        <end position="258"/>
    </location>
</feature>
<evidence type="ECO:0000256" key="6">
    <source>
        <dbReference type="ARBA" id="ARBA00023136"/>
    </source>
</evidence>
<evidence type="ECO:0000256" key="4">
    <source>
        <dbReference type="ARBA" id="ARBA00022692"/>
    </source>
</evidence>
<evidence type="ECO:0000256" key="5">
    <source>
        <dbReference type="ARBA" id="ARBA00022989"/>
    </source>
</evidence>
<comment type="caution">
    <text evidence="10">The sequence shown here is derived from an EMBL/GenBank/DDBJ whole genome shotgun (WGS) entry which is preliminary data.</text>
</comment>
<keyword evidence="5 8" id="KW-1133">Transmembrane helix</keyword>
<protein>
    <submittedName>
        <fullName evidence="10">Efflux RND transporter permease subunit</fullName>
    </submittedName>
</protein>
<keyword evidence="6 8" id="KW-0472">Membrane</keyword>
<evidence type="ECO:0000256" key="7">
    <source>
        <dbReference type="SAM" id="MobiDB-lite"/>
    </source>
</evidence>
<evidence type="ECO:0000259" key="9">
    <source>
        <dbReference type="Pfam" id="PF03176"/>
    </source>
</evidence>
<evidence type="ECO:0000313" key="10">
    <source>
        <dbReference type="EMBL" id="GAA1938855.1"/>
    </source>
</evidence>
<feature type="transmembrane region" description="Helical" evidence="8">
    <location>
        <begin position="312"/>
        <end position="335"/>
    </location>
</feature>
<feature type="transmembrane region" description="Helical" evidence="8">
    <location>
        <begin position="552"/>
        <end position="569"/>
    </location>
</feature>
<keyword evidence="3" id="KW-1003">Cell membrane</keyword>
<feature type="transmembrane region" description="Helical" evidence="8">
    <location>
        <begin position="376"/>
        <end position="395"/>
    </location>
</feature>
<evidence type="ECO:0000256" key="8">
    <source>
        <dbReference type="SAM" id="Phobius"/>
    </source>
</evidence>
<reference evidence="10 11" key="1">
    <citation type="journal article" date="2019" name="Int. J. Syst. Evol. Microbiol.">
        <title>The Global Catalogue of Microorganisms (GCM) 10K type strain sequencing project: providing services to taxonomists for standard genome sequencing and annotation.</title>
        <authorList>
            <consortium name="The Broad Institute Genomics Platform"/>
            <consortium name="The Broad Institute Genome Sequencing Center for Infectious Disease"/>
            <person name="Wu L."/>
            <person name="Ma J."/>
        </authorList>
    </citation>
    <scope>NUCLEOTIDE SEQUENCE [LARGE SCALE GENOMIC DNA]</scope>
    <source>
        <strain evidence="10 11">JCM 14900</strain>
    </source>
</reference>
<name>A0ABN2PZX8_9MICO</name>
<feature type="region of interest" description="Disordered" evidence="7">
    <location>
        <begin position="725"/>
        <end position="744"/>
    </location>
</feature>
<keyword evidence="11" id="KW-1185">Reference proteome</keyword>
<comment type="subcellular location">
    <subcellularLocation>
        <location evidence="1">Cell membrane</location>
        <topology evidence="1">Multi-pass membrane protein</topology>
    </subcellularLocation>
</comment>
<gene>
    <name evidence="10" type="ORF">GCM10009775_33740</name>
</gene>
<organism evidence="10 11">
    <name type="scientific">Microbacterium aoyamense</name>
    <dbReference type="NCBI Taxonomy" id="344166"/>
    <lineage>
        <taxon>Bacteria</taxon>
        <taxon>Bacillati</taxon>
        <taxon>Actinomycetota</taxon>
        <taxon>Actinomycetes</taxon>
        <taxon>Micrococcales</taxon>
        <taxon>Microbacteriaceae</taxon>
        <taxon>Microbacterium</taxon>
    </lineage>
</organism>
<dbReference type="InterPro" id="IPR050545">
    <property type="entry name" value="Mycobact_MmpL"/>
</dbReference>
<feature type="transmembrane region" description="Helical" evidence="8">
    <location>
        <begin position="609"/>
        <end position="629"/>
    </location>
</feature>
<feature type="transmembrane region" description="Helical" evidence="8">
    <location>
        <begin position="676"/>
        <end position="697"/>
    </location>
</feature>
<feature type="transmembrane region" description="Helical" evidence="8">
    <location>
        <begin position="203"/>
        <end position="225"/>
    </location>
</feature>
<feature type="transmembrane region" description="Helical" evidence="8">
    <location>
        <begin position="279"/>
        <end position="300"/>
    </location>
</feature>
<evidence type="ECO:0000256" key="3">
    <source>
        <dbReference type="ARBA" id="ARBA00022475"/>
    </source>
</evidence>
<dbReference type="SUPFAM" id="SSF82866">
    <property type="entry name" value="Multidrug efflux transporter AcrB transmembrane domain"/>
    <property type="match status" value="2"/>
</dbReference>
<evidence type="ECO:0000256" key="2">
    <source>
        <dbReference type="ARBA" id="ARBA00010157"/>
    </source>
</evidence>
<feature type="transmembrane region" description="Helical" evidence="8">
    <location>
        <begin position="576"/>
        <end position="597"/>
    </location>
</feature>
<dbReference type="PANTHER" id="PTHR33406:SF6">
    <property type="entry name" value="MEMBRANE PROTEIN YDGH-RELATED"/>
    <property type="match status" value="1"/>
</dbReference>
<dbReference type="Pfam" id="PF03176">
    <property type="entry name" value="MMPL"/>
    <property type="match status" value="2"/>
</dbReference>
<accession>A0ABN2PZX8</accession>
<dbReference type="RefSeq" id="WP_248152338.1">
    <property type="nucleotide sequence ID" value="NZ_BAAAOF010000008.1"/>
</dbReference>
<feature type="domain" description="Membrane transport protein MMPL" evidence="9">
    <location>
        <begin position="54"/>
        <end position="374"/>
    </location>
</feature>
<dbReference type="EMBL" id="BAAAOF010000008">
    <property type="protein sequence ID" value="GAA1938855.1"/>
    <property type="molecule type" value="Genomic_DNA"/>
</dbReference>
<proteinExistence type="inferred from homology"/>
<feature type="domain" description="Membrane transport protein MMPL" evidence="9">
    <location>
        <begin position="511"/>
        <end position="717"/>
    </location>
</feature>
<dbReference type="Proteomes" id="UP001501343">
    <property type="component" value="Unassembled WGS sequence"/>
</dbReference>
<comment type="similarity">
    <text evidence="2">Belongs to the resistance-nodulation-cell division (RND) (TC 2.A.6) family. MmpL subfamily.</text>
</comment>
<sequence length="754" mass="78934">MAKPHHASKAPTRWLRIGIPVFLVLLWFVGGSIGGPFFGKVDEVSTNDRSSFLPQSADATQVSERLPDFLGSDSIPAVVVVTGEEELADDDLADLQTVADDIAALDGVQDGVSPPIVSDDGDAAQIFVPIDSTGEVPQTVEDIRALLADELPSGLESWVTGPAGFTADLVEGFLGIDGLLLGVALIAVFIILVIVYRSPLLPILVLLTSVFALCVALLTVWWLAYAGIVVLNGQVQGILFILVIGAATDYALLYVARFREAVATGARRWDATVQAWRGSFEPILASGGTVIAGLLCLLLSDLATNRALGPIASIGIAFSVLSALTFLPALLALVGRAAFWPFIPKHELATIPDDLTQPVKGLWPRQARFVARHARTVWIVCTVVLLAGAVGVTQLKADGVPSSDLVLGASEARDGQDVLAEHFPAGSGSPVYVIVPQDELVDTVSVLEDSDGVESVAVASDDAPSGQASVTIEDGQPVFAAQGPPGTPAPTPAVSDGDVLVIGTLTDAADSVAAEDTVRELRAALDGTDALVGGETATDIDSNDTSIRDRTVIIPVILLVILLILMLLLRSLVAPLLLIGTVILSFGTALGVSALVFDGVFHFPGADPAVPLYGFVFLVALGVDYNIFLMSRVREESLVHGTRPGILRGLVATGGVITSAGLVLAATFAALGVIPILFLAQIAFIVAFGVLLDTFVVRSLLVPALSYDIGRAIWWPSKLSKRDAVAETPPSATQPAAEDGHPLTRAEYRRTLDS</sequence>
<feature type="transmembrane region" description="Helical" evidence="8">
    <location>
        <begin position="21"/>
        <end position="39"/>
    </location>
</feature>